<name>A0A6P4YKJ9_BRABE</name>
<reference evidence="10" key="1">
    <citation type="submission" date="2025-08" db="UniProtKB">
        <authorList>
            <consortium name="RefSeq"/>
        </authorList>
    </citation>
    <scope>IDENTIFICATION</scope>
    <source>
        <tissue evidence="10">Gonad</tissue>
    </source>
</reference>
<evidence type="ECO:0000256" key="5">
    <source>
        <dbReference type="ARBA" id="ARBA00022869"/>
    </source>
</evidence>
<keyword evidence="7" id="KW-1015">Disulfide bond</keyword>
<evidence type="ECO:0000259" key="8">
    <source>
        <dbReference type="PROSITE" id="PS51403"/>
    </source>
</evidence>
<gene>
    <name evidence="10" type="primary">LOC109468420</name>
</gene>
<dbReference type="SUPFAM" id="SSF56436">
    <property type="entry name" value="C-type lectin-like"/>
    <property type="match status" value="2"/>
</dbReference>
<protein>
    <submittedName>
        <fullName evidence="10">Collagen alpha-2(IV) chain-like</fullName>
    </submittedName>
</protein>
<proteinExistence type="predicted"/>
<feature type="domain" description="Collagen IV NC1" evidence="8">
    <location>
        <begin position="1"/>
        <end position="187"/>
    </location>
</feature>
<keyword evidence="6" id="KW-0176">Collagen</keyword>
<sequence length="212" mass="23559">MVQGRPDSCLPRFGILPFFSCEPDDVCKYGYRDDKTYWLSTFDTFEQQPKVPAEGTDIRQYISRCAVCITTNLVLAFHSQRASVIPDCPQGWRGIWTGYSFLMHTAAGEGGGQPLTSPGSCLDYFRSAPFIECVNDVCDVSSNQLSFWLIGIPGGEREQFNEPRRVVGKLDVLRQRISRCRVCVYNGGLYEEIVAKEAPPGVTATGVFNFGG</sequence>
<evidence type="ECO:0000256" key="7">
    <source>
        <dbReference type="ARBA" id="ARBA00023157"/>
    </source>
</evidence>
<keyword evidence="9" id="KW-1185">Reference proteome</keyword>
<evidence type="ECO:0000256" key="3">
    <source>
        <dbReference type="ARBA" id="ARBA00022530"/>
    </source>
</evidence>
<dbReference type="SMART" id="SM00111">
    <property type="entry name" value="C4"/>
    <property type="match status" value="2"/>
</dbReference>
<evidence type="ECO:0000256" key="4">
    <source>
        <dbReference type="ARBA" id="ARBA00022737"/>
    </source>
</evidence>
<evidence type="ECO:0000256" key="1">
    <source>
        <dbReference type="ARBA" id="ARBA00004302"/>
    </source>
</evidence>
<keyword evidence="3" id="KW-0272">Extracellular matrix</keyword>
<dbReference type="Proteomes" id="UP000515135">
    <property type="component" value="Unplaced"/>
</dbReference>
<dbReference type="InterPro" id="IPR001442">
    <property type="entry name" value="Collagen_IV_NC"/>
</dbReference>
<keyword evidence="4" id="KW-0677">Repeat</keyword>
<dbReference type="GO" id="GO:0005581">
    <property type="term" value="C:collagen trimer"/>
    <property type="evidence" value="ECO:0007669"/>
    <property type="project" value="UniProtKB-KW"/>
</dbReference>
<dbReference type="GO" id="GO:0005604">
    <property type="term" value="C:basement membrane"/>
    <property type="evidence" value="ECO:0007669"/>
    <property type="project" value="UniProtKB-SubCell"/>
</dbReference>
<dbReference type="RefSeq" id="XP_019622229.1">
    <property type="nucleotide sequence ID" value="XM_019766670.1"/>
</dbReference>
<evidence type="ECO:0000313" key="9">
    <source>
        <dbReference type="Proteomes" id="UP000515135"/>
    </source>
</evidence>
<dbReference type="OrthoDB" id="10071882at2759"/>
<accession>A0A6P4YKJ9</accession>
<organism evidence="9 10">
    <name type="scientific">Branchiostoma belcheri</name>
    <name type="common">Amphioxus</name>
    <dbReference type="NCBI Taxonomy" id="7741"/>
    <lineage>
        <taxon>Eukaryota</taxon>
        <taxon>Metazoa</taxon>
        <taxon>Chordata</taxon>
        <taxon>Cephalochordata</taxon>
        <taxon>Leptocardii</taxon>
        <taxon>Amphioxiformes</taxon>
        <taxon>Branchiostomatidae</taxon>
        <taxon>Branchiostoma</taxon>
    </lineage>
</organism>
<comment type="subcellular location">
    <subcellularLocation>
        <location evidence="1">Secreted</location>
        <location evidence="1">Extracellular space</location>
        <location evidence="1">Extracellular matrix</location>
        <location evidence="1">Basement membrane</location>
    </subcellularLocation>
</comment>
<evidence type="ECO:0000313" key="10">
    <source>
        <dbReference type="RefSeq" id="XP_019622229.1"/>
    </source>
</evidence>
<dbReference type="AlphaFoldDB" id="A0A6P4YKJ9"/>
<dbReference type="PROSITE" id="PS51403">
    <property type="entry name" value="NC1_IV"/>
    <property type="match status" value="1"/>
</dbReference>
<evidence type="ECO:0000256" key="2">
    <source>
        <dbReference type="ARBA" id="ARBA00022525"/>
    </source>
</evidence>
<keyword evidence="2" id="KW-0964">Secreted</keyword>
<dbReference type="KEGG" id="bbel:109468420"/>
<keyword evidence="5" id="KW-0084">Basement membrane</keyword>
<dbReference type="Gene3D" id="2.170.240.10">
    <property type="entry name" value="Collagen IV, non-collagenous"/>
    <property type="match status" value="1"/>
</dbReference>
<dbReference type="GO" id="GO:0005201">
    <property type="term" value="F:extracellular matrix structural constituent"/>
    <property type="evidence" value="ECO:0007669"/>
    <property type="project" value="InterPro"/>
</dbReference>
<evidence type="ECO:0000256" key="6">
    <source>
        <dbReference type="ARBA" id="ARBA00023119"/>
    </source>
</evidence>
<dbReference type="Pfam" id="PF01413">
    <property type="entry name" value="C4"/>
    <property type="match status" value="2"/>
</dbReference>
<dbReference type="InterPro" id="IPR036954">
    <property type="entry name" value="Collagen_IV_NC_sf"/>
</dbReference>
<dbReference type="InterPro" id="IPR016187">
    <property type="entry name" value="CTDL_fold"/>
</dbReference>
<dbReference type="GeneID" id="109468420"/>